<name>A0A835Z900_9STRA</name>
<feature type="transmembrane region" description="Helical" evidence="2">
    <location>
        <begin position="230"/>
        <end position="249"/>
    </location>
</feature>
<evidence type="ECO:0000256" key="1">
    <source>
        <dbReference type="SAM" id="MobiDB-lite"/>
    </source>
</evidence>
<feature type="region of interest" description="Disordered" evidence="1">
    <location>
        <begin position="258"/>
        <end position="325"/>
    </location>
</feature>
<comment type="caution">
    <text evidence="3">The sequence shown here is derived from an EMBL/GenBank/DDBJ whole genome shotgun (WGS) entry which is preliminary data.</text>
</comment>
<evidence type="ECO:0008006" key="5">
    <source>
        <dbReference type="Google" id="ProtNLM"/>
    </source>
</evidence>
<feature type="compositionally biased region" description="Gly residues" evidence="1">
    <location>
        <begin position="162"/>
        <end position="175"/>
    </location>
</feature>
<feature type="transmembrane region" description="Helical" evidence="2">
    <location>
        <begin position="89"/>
        <end position="110"/>
    </location>
</feature>
<accession>A0A835Z900</accession>
<protein>
    <recommendedName>
        <fullName evidence="5">Transmembrane protein</fullName>
    </recommendedName>
</protein>
<feature type="region of interest" description="Disordered" evidence="1">
    <location>
        <begin position="160"/>
        <end position="181"/>
    </location>
</feature>
<feature type="transmembrane region" description="Helical" evidence="2">
    <location>
        <begin position="195"/>
        <end position="218"/>
    </location>
</feature>
<keyword evidence="4" id="KW-1185">Reference proteome</keyword>
<evidence type="ECO:0000256" key="2">
    <source>
        <dbReference type="SAM" id="Phobius"/>
    </source>
</evidence>
<keyword evidence="2" id="KW-1133">Transmembrane helix</keyword>
<dbReference type="Proteomes" id="UP000664859">
    <property type="component" value="Unassembled WGS sequence"/>
</dbReference>
<feature type="transmembrane region" description="Helical" evidence="2">
    <location>
        <begin position="6"/>
        <end position="28"/>
    </location>
</feature>
<evidence type="ECO:0000313" key="3">
    <source>
        <dbReference type="EMBL" id="KAG5188668.1"/>
    </source>
</evidence>
<feature type="transmembrane region" description="Helical" evidence="2">
    <location>
        <begin position="130"/>
        <end position="149"/>
    </location>
</feature>
<keyword evidence="2" id="KW-0812">Transmembrane</keyword>
<feature type="compositionally biased region" description="Polar residues" evidence="1">
    <location>
        <begin position="293"/>
        <end position="304"/>
    </location>
</feature>
<feature type="compositionally biased region" description="Gly residues" evidence="1">
    <location>
        <begin position="259"/>
        <end position="269"/>
    </location>
</feature>
<reference evidence="3" key="1">
    <citation type="submission" date="2021-02" db="EMBL/GenBank/DDBJ databases">
        <title>First Annotated Genome of the Yellow-green Alga Tribonema minus.</title>
        <authorList>
            <person name="Mahan K.M."/>
        </authorList>
    </citation>
    <scope>NUCLEOTIDE SEQUENCE</scope>
    <source>
        <strain evidence="3">UTEX B ZZ1240</strain>
    </source>
</reference>
<keyword evidence="2" id="KW-0472">Membrane</keyword>
<dbReference type="EMBL" id="JAFCMP010000067">
    <property type="protein sequence ID" value="KAG5188668.1"/>
    <property type="molecule type" value="Genomic_DNA"/>
</dbReference>
<proteinExistence type="predicted"/>
<organism evidence="3 4">
    <name type="scientific">Tribonema minus</name>
    <dbReference type="NCBI Taxonomy" id="303371"/>
    <lineage>
        <taxon>Eukaryota</taxon>
        <taxon>Sar</taxon>
        <taxon>Stramenopiles</taxon>
        <taxon>Ochrophyta</taxon>
        <taxon>PX clade</taxon>
        <taxon>Xanthophyceae</taxon>
        <taxon>Tribonematales</taxon>
        <taxon>Tribonemataceae</taxon>
        <taxon>Tribonema</taxon>
    </lineage>
</organism>
<sequence>MGTSTAFVPLFEVFALTVTLMIALQTTVAFGKRYLSRNRALLNLTGLLASFLSLFYTLWALTIWFCGIGGLSCTVIQVVNGMCLSSSNALAVVLVAVHTLLSGYAAPNTALGGEERCVWTFEEATFKLKWLVQLFNHILMAGLFVWPLLAHVRGVRATSLGRSGGGSSGSSGSSGGSVTKARSSFSRTSELWEALIMRAVVAMAISVTYCVIMTGLVIAKYDDPSLPIPVFALAILDNGVTLASIYYAVSVPCGSTTAGSGGGGGGGPGSARRRPSNTSSNGFGAAPLHGAASSGQLPQWSERTSGFSSSGGGHSHGAAVVQAQV</sequence>
<gene>
    <name evidence="3" type="ORF">JKP88DRAFT_304047</name>
</gene>
<dbReference type="AlphaFoldDB" id="A0A835Z900"/>
<evidence type="ECO:0000313" key="4">
    <source>
        <dbReference type="Proteomes" id="UP000664859"/>
    </source>
</evidence>